<keyword evidence="2" id="KW-0288">FMN</keyword>
<dbReference type="PANTHER" id="PTHR32332:SF20">
    <property type="entry name" value="2-NITROPROPANE DIOXYGENASE-LIKE PROTEIN"/>
    <property type="match status" value="1"/>
</dbReference>
<name>A0ABR5YAA6_9SPHN</name>
<accession>A0ABR5YAA6</accession>
<evidence type="ECO:0000256" key="3">
    <source>
        <dbReference type="ARBA" id="ARBA00023002"/>
    </source>
</evidence>
<evidence type="ECO:0000313" key="4">
    <source>
        <dbReference type="EMBL" id="KZE11653.1"/>
    </source>
</evidence>
<evidence type="ECO:0000256" key="2">
    <source>
        <dbReference type="ARBA" id="ARBA00022643"/>
    </source>
</evidence>
<dbReference type="SUPFAM" id="SSF51412">
    <property type="entry name" value="Inosine monophosphate dehydrogenase (IMPDH)"/>
    <property type="match status" value="1"/>
</dbReference>
<evidence type="ECO:0000256" key="1">
    <source>
        <dbReference type="ARBA" id="ARBA00022630"/>
    </source>
</evidence>
<organism evidence="4 5">
    <name type="scientific">Sphingomonas hankookensis</name>
    <dbReference type="NCBI Taxonomy" id="563996"/>
    <lineage>
        <taxon>Bacteria</taxon>
        <taxon>Pseudomonadati</taxon>
        <taxon>Pseudomonadota</taxon>
        <taxon>Alphaproteobacteria</taxon>
        <taxon>Sphingomonadales</taxon>
        <taxon>Sphingomonadaceae</taxon>
        <taxon>Sphingomonas</taxon>
    </lineage>
</organism>
<comment type="caution">
    <text evidence="4">The sequence shown here is derived from an EMBL/GenBank/DDBJ whole genome shotgun (WGS) entry which is preliminary data.</text>
</comment>
<sequence>MTNASIGAERLERRMARGCDFLGSETAILCGAMSWVSERNLVAAISNAGGFGVIACGAMTPELLDAEIAGTKALTSKPFGVNLITMHPALFDLIEVCARHRVTHVVLAGGLPPKGSLEAIKATGAKVIAFAPALALAKKLIRSGADALVIEGMEAGGHIGPVSTSVLAQEMLPEVADQVPVFVAGGIGRGEAIAGYLDMGAAGVQLGTRFVCATESIAHPAFKKAFLRASARDAVASVQIDPRLPVIPVRALKNAGGELFTAKQREVAQMLDEGGVAMAEAQLQIEHYWAGALRRAVIDGDVEHGSLMAGQSVGMVTKEEPAAEIIATLMAEAAQALEKRAA</sequence>
<keyword evidence="1" id="KW-0285">Flavoprotein</keyword>
<keyword evidence="5" id="KW-1185">Reference proteome</keyword>
<dbReference type="EMBL" id="LQQO01000034">
    <property type="protein sequence ID" value="KZE11653.1"/>
    <property type="molecule type" value="Genomic_DNA"/>
</dbReference>
<protein>
    <submittedName>
        <fullName evidence="4">2-nitropropane dioxygenase</fullName>
    </submittedName>
</protein>
<dbReference type="Pfam" id="PF03060">
    <property type="entry name" value="NMO"/>
    <property type="match status" value="1"/>
</dbReference>
<evidence type="ECO:0000313" key="5">
    <source>
        <dbReference type="Proteomes" id="UP000076609"/>
    </source>
</evidence>
<keyword evidence="3" id="KW-0560">Oxidoreductase</keyword>
<dbReference type="GO" id="GO:0051213">
    <property type="term" value="F:dioxygenase activity"/>
    <property type="evidence" value="ECO:0007669"/>
    <property type="project" value="UniProtKB-KW"/>
</dbReference>
<dbReference type="InterPro" id="IPR004136">
    <property type="entry name" value="NMO"/>
</dbReference>
<reference evidence="5" key="1">
    <citation type="submission" date="2016-01" db="EMBL/GenBank/DDBJ databases">
        <title>Draft genome of Chromobacterium sp. F49.</title>
        <authorList>
            <person name="Hong K.W."/>
        </authorList>
    </citation>
    <scope>NUCLEOTIDE SEQUENCE [LARGE SCALE GENOMIC DNA]</scope>
    <source>
        <strain evidence="5">CN3</strain>
    </source>
</reference>
<keyword evidence="4" id="KW-0223">Dioxygenase</keyword>
<gene>
    <name evidence="4" type="ORF">AVT10_05295</name>
</gene>
<dbReference type="CDD" id="cd04730">
    <property type="entry name" value="NPD_like"/>
    <property type="match status" value="1"/>
</dbReference>
<proteinExistence type="predicted"/>
<dbReference type="PANTHER" id="PTHR32332">
    <property type="entry name" value="2-NITROPROPANE DIOXYGENASE"/>
    <property type="match status" value="1"/>
</dbReference>
<dbReference type="InterPro" id="IPR013785">
    <property type="entry name" value="Aldolase_TIM"/>
</dbReference>
<dbReference type="Gene3D" id="3.20.20.70">
    <property type="entry name" value="Aldolase class I"/>
    <property type="match status" value="1"/>
</dbReference>
<dbReference type="Proteomes" id="UP000076609">
    <property type="component" value="Unassembled WGS sequence"/>
</dbReference>